<dbReference type="InterPro" id="IPR012340">
    <property type="entry name" value="NA-bd_OB-fold"/>
</dbReference>
<organism evidence="3 4">
    <name type="scientific">Tsuneonella flava</name>
    <dbReference type="NCBI Taxonomy" id="2055955"/>
    <lineage>
        <taxon>Bacteria</taxon>
        <taxon>Pseudomonadati</taxon>
        <taxon>Pseudomonadota</taxon>
        <taxon>Alphaproteobacteria</taxon>
        <taxon>Sphingomonadales</taxon>
        <taxon>Erythrobacteraceae</taxon>
        <taxon>Tsuneonella</taxon>
    </lineage>
</organism>
<evidence type="ECO:0000313" key="3">
    <source>
        <dbReference type="EMBL" id="QSB45349.1"/>
    </source>
</evidence>
<dbReference type="EMBL" id="CP061510">
    <property type="protein sequence ID" value="QSB45349.1"/>
    <property type="molecule type" value="Genomic_DNA"/>
</dbReference>
<reference evidence="3 4" key="1">
    <citation type="submission" date="2020-09" db="EMBL/GenBank/DDBJ databases">
        <title>Complete genome sequence of altererythrobacter flavus SS-21NJ, isolated from Dongying oil sludge in Shandong province.</title>
        <authorList>
            <person name="Sun S."/>
            <person name="Zhang Z."/>
        </authorList>
    </citation>
    <scope>NUCLEOTIDE SEQUENCE [LARGE SCALE GENOMIC DNA]</scope>
    <source>
        <strain evidence="3 4">SS-21NJ</strain>
    </source>
</reference>
<protein>
    <submittedName>
        <fullName evidence="3">OB-fold domain-containing protein</fullName>
    </submittedName>
</protein>
<evidence type="ECO:0000259" key="1">
    <source>
        <dbReference type="Pfam" id="PF01796"/>
    </source>
</evidence>
<dbReference type="Pfam" id="PF12172">
    <property type="entry name" value="zf-ChsH2"/>
    <property type="match status" value="1"/>
</dbReference>
<proteinExistence type="predicted"/>
<dbReference type="Proteomes" id="UP000663637">
    <property type="component" value="Chromosome"/>
</dbReference>
<dbReference type="RefSeq" id="WP_190276466.1">
    <property type="nucleotide sequence ID" value="NZ_CP061510.1"/>
</dbReference>
<feature type="domain" description="ChsH2 rubredoxin-like zinc ribbon" evidence="2">
    <location>
        <begin position="12"/>
        <end position="47"/>
    </location>
</feature>
<dbReference type="InterPro" id="IPR022002">
    <property type="entry name" value="ChsH2_Znr"/>
</dbReference>
<accession>A0ABX7KBH2</accession>
<feature type="domain" description="ChsH2 C-terminal OB-fold" evidence="1">
    <location>
        <begin position="49"/>
        <end position="110"/>
    </location>
</feature>
<keyword evidence="4" id="KW-1185">Reference proteome</keyword>
<name>A0ABX7KBH2_9SPHN</name>
<dbReference type="Gene3D" id="6.10.30.10">
    <property type="match status" value="1"/>
</dbReference>
<evidence type="ECO:0000259" key="2">
    <source>
        <dbReference type="Pfam" id="PF12172"/>
    </source>
</evidence>
<dbReference type="InterPro" id="IPR052513">
    <property type="entry name" value="Thioester_dehydratase-like"/>
</dbReference>
<dbReference type="InterPro" id="IPR002878">
    <property type="entry name" value="ChsH2_C"/>
</dbReference>
<dbReference type="PANTHER" id="PTHR34075">
    <property type="entry name" value="BLR3430 PROTEIN"/>
    <property type="match status" value="1"/>
</dbReference>
<gene>
    <name evidence="3" type="ORF">IDJ81_04285</name>
</gene>
<evidence type="ECO:0000313" key="4">
    <source>
        <dbReference type="Proteomes" id="UP000663637"/>
    </source>
</evidence>
<sequence length="132" mass="14996">MSRFDGPDAPYWEALEDGRLMLPRCSACQTWIWPAAHRCGACHADDVQWVEMPLEATVFTWTRTWHRFGLTEDFELPFTTVLAEIAHCGIRLLGNLEDPDRVDPEIGQRLTGTIGSTRTPDGELPVINWSRV</sequence>
<dbReference type="Pfam" id="PF01796">
    <property type="entry name" value="OB_ChsH2_C"/>
    <property type="match status" value="1"/>
</dbReference>
<dbReference type="PANTHER" id="PTHR34075:SF5">
    <property type="entry name" value="BLR3430 PROTEIN"/>
    <property type="match status" value="1"/>
</dbReference>
<dbReference type="SUPFAM" id="SSF50249">
    <property type="entry name" value="Nucleic acid-binding proteins"/>
    <property type="match status" value="1"/>
</dbReference>